<protein>
    <submittedName>
        <fullName evidence="1">Uncharacterized protein</fullName>
    </submittedName>
</protein>
<sequence>MVKIDIKLANMVQKNDGSYFRTRNLYSNFVMTKSYPNGILTESWFEVVGHVWEELYHMRALIDRYIRTALLCDACSRLRYIGNHLNGIRVKKANQSSNEYHGDLERGLTVNLWYTFLCYKIRPKTGHDQSFKTH</sequence>
<keyword evidence="2" id="KW-1185">Reference proteome</keyword>
<accession>A0A9D4K9P4</accession>
<gene>
    <name evidence="1" type="ORF">DPMN_108738</name>
</gene>
<comment type="caution">
    <text evidence="1">The sequence shown here is derived from an EMBL/GenBank/DDBJ whole genome shotgun (WGS) entry which is preliminary data.</text>
</comment>
<evidence type="ECO:0000313" key="2">
    <source>
        <dbReference type="Proteomes" id="UP000828390"/>
    </source>
</evidence>
<dbReference type="AlphaFoldDB" id="A0A9D4K9P4"/>
<organism evidence="1 2">
    <name type="scientific">Dreissena polymorpha</name>
    <name type="common">Zebra mussel</name>
    <name type="synonym">Mytilus polymorpha</name>
    <dbReference type="NCBI Taxonomy" id="45954"/>
    <lineage>
        <taxon>Eukaryota</taxon>
        <taxon>Metazoa</taxon>
        <taxon>Spiralia</taxon>
        <taxon>Lophotrochozoa</taxon>
        <taxon>Mollusca</taxon>
        <taxon>Bivalvia</taxon>
        <taxon>Autobranchia</taxon>
        <taxon>Heteroconchia</taxon>
        <taxon>Euheterodonta</taxon>
        <taxon>Imparidentia</taxon>
        <taxon>Neoheterodontei</taxon>
        <taxon>Myida</taxon>
        <taxon>Dreissenoidea</taxon>
        <taxon>Dreissenidae</taxon>
        <taxon>Dreissena</taxon>
    </lineage>
</organism>
<reference evidence="1" key="2">
    <citation type="submission" date="2020-11" db="EMBL/GenBank/DDBJ databases">
        <authorList>
            <person name="McCartney M.A."/>
            <person name="Auch B."/>
            <person name="Kono T."/>
            <person name="Mallez S."/>
            <person name="Becker A."/>
            <person name="Gohl D.M."/>
            <person name="Silverstein K.A.T."/>
            <person name="Koren S."/>
            <person name="Bechman K.B."/>
            <person name="Herman A."/>
            <person name="Abrahante J.E."/>
            <person name="Garbe J."/>
        </authorList>
    </citation>
    <scope>NUCLEOTIDE SEQUENCE</scope>
    <source>
        <strain evidence="1">Duluth1</strain>
        <tissue evidence="1">Whole animal</tissue>
    </source>
</reference>
<dbReference type="EMBL" id="JAIWYP010000004">
    <property type="protein sequence ID" value="KAH3835392.1"/>
    <property type="molecule type" value="Genomic_DNA"/>
</dbReference>
<proteinExistence type="predicted"/>
<evidence type="ECO:0000313" key="1">
    <source>
        <dbReference type="EMBL" id="KAH3835392.1"/>
    </source>
</evidence>
<name>A0A9D4K9P4_DREPO</name>
<dbReference type="Proteomes" id="UP000828390">
    <property type="component" value="Unassembled WGS sequence"/>
</dbReference>
<reference evidence="1" key="1">
    <citation type="journal article" date="2019" name="bioRxiv">
        <title>The Genome of the Zebra Mussel, Dreissena polymorpha: A Resource for Invasive Species Research.</title>
        <authorList>
            <person name="McCartney M.A."/>
            <person name="Auch B."/>
            <person name="Kono T."/>
            <person name="Mallez S."/>
            <person name="Zhang Y."/>
            <person name="Obille A."/>
            <person name="Becker A."/>
            <person name="Abrahante J.E."/>
            <person name="Garbe J."/>
            <person name="Badalamenti J.P."/>
            <person name="Herman A."/>
            <person name="Mangelson H."/>
            <person name="Liachko I."/>
            <person name="Sullivan S."/>
            <person name="Sone E.D."/>
            <person name="Koren S."/>
            <person name="Silverstein K.A.T."/>
            <person name="Beckman K.B."/>
            <person name="Gohl D.M."/>
        </authorList>
    </citation>
    <scope>NUCLEOTIDE SEQUENCE</scope>
    <source>
        <strain evidence="1">Duluth1</strain>
        <tissue evidence="1">Whole animal</tissue>
    </source>
</reference>